<comment type="caution">
    <text evidence="2">The sequence shown here is derived from an EMBL/GenBank/DDBJ whole genome shotgun (WGS) entry which is preliminary data.</text>
</comment>
<dbReference type="EMBL" id="BAAATE010000050">
    <property type="protein sequence ID" value="GAA2698229.1"/>
    <property type="molecule type" value="Genomic_DNA"/>
</dbReference>
<name>A0ABP6FQ80_9ACTN</name>
<keyword evidence="1" id="KW-1133">Transmembrane helix</keyword>
<feature type="transmembrane region" description="Helical" evidence="1">
    <location>
        <begin position="48"/>
        <end position="68"/>
    </location>
</feature>
<accession>A0ABP6FQ80</accession>
<evidence type="ECO:0000313" key="3">
    <source>
        <dbReference type="Proteomes" id="UP001501666"/>
    </source>
</evidence>
<feature type="transmembrane region" description="Helical" evidence="1">
    <location>
        <begin position="104"/>
        <end position="122"/>
    </location>
</feature>
<keyword evidence="1" id="KW-0812">Transmembrane</keyword>
<keyword evidence="1" id="KW-0472">Membrane</keyword>
<evidence type="ECO:0000313" key="2">
    <source>
        <dbReference type="EMBL" id="GAA2698229.1"/>
    </source>
</evidence>
<reference evidence="3" key="1">
    <citation type="journal article" date="2019" name="Int. J. Syst. Evol. Microbiol.">
        <title>The Global Catalogue of Microorganisms (GCM) 10K type strain sequencing project: providing services to taxonomists for standard genome sequencing and annotation.</title>
        <authorList>
            <consortium name="The Broad Institute Genomics Platform"/>
            <consortium name="The Broad Institute Genome Sequencing Center for Infectious Disease"/>
            <person name="Wu L."/>
            <person name="Ma J."/>
        </authorList>
    </citation>
    <scope>NUCLEOTIDE SEQUENCE [LARGE SCALE GENOMIC DNA]</scope>
    <source>
        <strain evidence="3">JCM 6835</strain>
    </source>
</reference>
<evidence type="ECO:0008006" key="4">
    <source>
        <dbReference type="Google" id="ProtNLM"/>
    </source>
</evidence>
<keyword evidence="3" id="KW-1185">Reference proteome</keyword>
<proteinExistence type="predicted"/>
<evidence type="ECO:0000256" key="1">
    <source>
        <dbReference type="SAM" id="Phobius"/>
    </source>
</evidence>
<organism evidence="2 3">
    <name type="scientific">Nonomuraea recticatena</name>
    <dbReference type="NCBI Taxonomy" id="46178"/>
    <lineage>
        <taxon>Bacteria</taxon>
        <taxon>Bacillati</taxon>
        <taxon>Actinomycetota</taxon>
        <taxon>Actinomycetes</taxon>
        <taxon>Streptosporangiales</taxon>
        <taxon>Streptosporangiaceae</taxon>
        <taxon>Nonomuraea</taxon>
    </lineage>
</organism>
<protein>
    <recommendedName>
        <fullName evidence="4">Integral membrane protein</fullName>
    </recommendedName>
</protein>
<sequence length="154" mass="15963">MPTHTTTKRGLLMVLQVAITLQTVAVFVQAITAGLLLTTSGGGALHSAGSYTVFIVTLLHLIVAILVWRPGGGSPRPIRYAAGFFALTSAQVALGLAHMTALHVPVGVLMFGLSVLQLVRIWTGRRAHGAAAASTVGRGADRDTLDESTPAGQL</sequence>
<dbReference type="Proteomes" id="UP001501666">
    <property type="component" value="Unassembled WGS sequence"/>
</dbReference>
<feature type="transmembrane region" description="Helical" evidence="1">
    <location>
        <begin position="12"/>
        <end position="36"/>
    </location>
</feature>
<feature type="transmembrane region" description="Helical" evidence="1">
    <location>
        <begin position="80"/>
        <end position="98"/>
    </location>
</feature>
<gene>
    <name evidence="2" type="ORF">GCM10010412_093740</name>
</gene>